<dbReference type="EMBL" id="CP034171">
    <property type="protein sequence ID" value="AZI21200.1"/>
    <property type="molecule type" value="Genomic_DNA"/>
</dbReference>
<proteinExistence type="predicted"/>
<dbReference type="GO" id="GO:0046872">
    <property type="term" value="F:metal ion binding"/>
    <property type="evidence" value="ECO:0007669"/>
    <property type="project" value="UniProtKB-KW"/>
</dbReference>
<evidence type="ECO:0000256" key="1">
    <source>
        <dbReference type="ARBA" id="ARBA00001946"/>
    </source>
</evidence>
<evidence type="ECO:0000256" key="5">
    <source>
        <dbReference type="ARBA" id="ARBA00023277"/>
    </source>
</evidence>
<dbReference type="GO" id="GO:0016787">
    <property type="term" value="F:hydrolase activity"/>
    <property type="evidence" value="ECO:0007669"/>
    <property type="project" value="UniProtKB-KW"/>
</dbReference>
<evidence type="ECO:0000256" key="2">
    <source>
        <dbReference type="ARBA" id="ARBA00022723"/>
    </source>
</evidence>
<keyword evidence="3" id="KW-0378">Hydrolase</keyword>
<dbReference type="Proteomes" id="UP000282297">
    <property type="component" value="Chromosome"/>
</dbReference>
<dbReference type="PANTHER" id="PTHR31609">
    <property type="entry name" value="YDJC DEACETYLASE FAMILY MEMBER"/>
    <property type="match status" value="1"/>
</dbReference>
<comment type="cofactor">
    <cofactor evidence="1">
        <name>Mg(2+)</name>
        <dbReference type="ChEBI" id="CHEBI:18420"/>
    </cofactor>
</comment>
<protein>
    <submittedName>
        <fullName evidence="6">ChbG/HpnK family deacetylase</fullName>
    </submittedName>
</protein>
<dbReference type="Gene3D" id="3.20.20.370">
    <property type="entry name" value="Glycoside hydrolase/deacetylase"/>
    <property type="match status" value="1"/>
</dbReference>
<dbReference type="GO" id="GO:0005975">
    <property type="term" value="P:carbohydrate metabolic process"/>
    <property type="evidence" value="ECO:0007669"/>
    <property type="project" value="InterPro"/>
</dbReference>
<dbReference type="InterPro" id="IPR011330">
    <property type="entry name" value="Glyco_hydro/deAcase_b/a-brl"/>
</dbReference>
<name>A0A3G8WJ54_9FLAO</name>
<reference evidence="7" key="1">
    <citation type="submission" date="2018-11" db="EMBL/GenBank/DDBJ databases">
        <title>Proposal to divide the Flavobacteriaceae and reorganize its genera based on Amino Acid Identity values calculated from whole genome sequences.</title>
        <authorList>
            <person name="Nicholson A.C."/>
            <person name="Gulvik C.A."/>
            <person name="Whitney A.M."/>
            <person name="Humrighouse B.W."/>
            <person name="Bell M."/>
            <person name="Holmes B."/>
            <person name="Steigerwalt A.B."/>
            <person name="Villarma A."/>
            <person name="Sheth M."/>
            <person name="Batra D."/>
            <person name="Pryor J."/>
            <person name="Bernardet J.-F."/>
            <person name="Hugo C."/>
            <person name="Kampfer P."/>
            <person name="Newman J.D."/>
            <person name="McQuiston J.R."/>
        </authorList>
    </citation>
    <scope>NUCLEOTIDE SEQUENCE [LARGE SCALE GENOMIC DNA]</scope>
    <source>
        <strain evidence="7">H4753</strain>
    </source>
</reference>
<sequence>MMKKNLKLIINADDLGLTRGINKAILHAHHNGFLSHASIIAGAEWYQHAIEEVVKKSPELKIGVHLNLTCEKQCSAAEMLGNKEGVMKSSFIQLLLKPKSAKFLKEVEQEFEAQINTVLKDSIKISHLDGHEHIHIIPSFNKIVKKLAKKYKIPRVREINESFFGGIAANRSSVNFENILKWILLRFLSLFNENEEKVKFHSIFSTCKVNDENLAQSLENNQNEECLEIMVHPAISDDYEDGKHLDSRFREFLKAPERLIEYEVCFNQKLKEYDLA</sequence>
<keyword evidence="2" id="KW-0479">Metal-binding</keyword>
<evidence type="ECO:0000313" key="7">
    <source>
        <dbReference type="Proteomes" id="UP000282297"/>
    </source>
</evidence>
<evidence type="ECO:0000256" key="3">
    <source>
        <dbReference type="ARBA" id="ARBA00022801"/>
    </source>
</evidence>
<evidence type="ECO:0000313" key="6">
    <source>
        <dbReference type="EMBL" id="AZI21200.1"/>
    </source>
</evidence>
<gene>
    <name evidence="6" type="ORF">EIH08_11295</name>
</gene>
<dbReference type="GO" id="GO:0019213">
    <property type="term" value="F:deacetylase activity"/>
    <property type="evidence" value="ECO:0007669"/>
    <property type="project" value="TreeGrafter"/>
</dbReference>
<dbReference type="InterPro" id="IPR006879">
    <property type="entry name" value="YdjC-like"/>
</dbReference>
<evidence type="ECO:0000256" key="4">
    <source>
        <dbReference type="ARBA" id="ARBA00022842"/>
    </source>
</evidence>
<dbReference type="Pfam" id="PF04794">
    <property type="entry name" value="YdjC"/>
    <property type="match status" value="1"/>
</dbReference>
<dbReference type="SUPFAM" id="SSF88713">
    <property type="entry name" value="Glycoside hydrolase/deacetylase"/>
    <property type="match status" value="1"/>
</dbReference>
<dbReference type="PANTHER" id="PTHR31609:SF1">
    <property type="entry name" value="CARBOHYDRATE DEACETYLASE"/>
    <property type="match status" value="1"/>
</dbReference>
<dbReference type="AlphaFoldDB" id="A0A3G8WJ54"/>
<keyword evidence="5" id="KW-0119">Carbohydrate metabolism</keyword>
<organism evidence="6 7">
    <name type="scientific">Chryseobacterium taklimakanense</name>
    <dbReference type="NCBI Taxonomy" id="536441"/>
    <lineage>
        <taxon>Bacteria</taxon>
        <taxon>Pseudomonadati</taxon>
        <taxon>Bacteroidota</taxon>
        <taxon>Flavobacteriia</taxon>
        <taxon>Flavobacteriales</taxon>
        <taxon>Weeksellaceae</taxon>
        <taxon>Chryseobacterium group</taxon>
        <taxon>Chryseobacterium</taxon>
    </lineage>
</organism>
<keyword evidence="4" id="KW-0460">Magnesium</keyword>
<accession>A0A3G8WJ54</accession>